<dbReference type="SUPFAM" id="SSF56300">
    <property type="entry name" value="Metallo-dependent phosphatases"/>
    <property type="match status" value="1"/>
</dbReference>
<comment type="similarity">
    <text evidence="1">Belongs to the metallophosphoesterase superfamily. YfcE family.</text>
</comment>
<dbReference type="PIRSF" id="PIRSF000883">
    <property type="entry name" value="Pesterase_MJ0912"/>
    <property type="match status" value="1"/>
</dbReference>
<dbReference type="RefSeq" id="WP_124942684.1">
    <property type="nucleotide sequence ID" value="NZ_RHGY01000001.1"/>
</dbReference>
<dbReference type="AlphaFoldDB" id="A0A3P2RGQ2"/>
<dbReference type="GO" id="GO:0016791">
    <property type="term" value="F:phosphatase activity"/>
    <property type="evidence" value="ECO:0007669"/>
    <property type="project" value="TreeGrafter"/>
</dbReference>
<dbReference type="PANTHER" id="PTHR42850:SF2">
    <property type="entry name" value="BLL5683 PROTEIN"/>
    <property type="match status" value="1"/>
</dbReference>
<accession>A0A3P2RGQ2</accession>
<dbReference type="PANTHER" id="PTHR42850">
    <property type="entry name" value="METALLOPHOSPHOESTERASE"/>
    <property type="match status" value="1"/>
</dbReference>
<dbReference type="Gene3D" id="3.60.21.10">
    <property type="match status" value="1"/>
</dbReference>
<reference evidence="3 4" key="1">
    <citation type="submission" date="2018-10" db="EMBL/GenBank/DDBJ databases">
        <title>Draft genome sequence of Weissella viridescens UCO-SMC3.</title>
        <authorList>
            <person name="Garcia-Cancino A."/>
            <person name="Espinoza-Monje M."/>
            <person name="Albarracin L."/>
            <person name="Garcia-Castillo V."/>
            <person name="Campos-Martin J."/>
            <person name="Nakano Y."/>
            <person name="Guitierrez-Zamorano C."/>
            <person name="Ikeda-Ohtsubo W."/>
            <person name="Morita H."/>
            <person name="Kitazawa H."/>
            <person name="Villena J."/>
        </authorList>
    </citation>
    <scope>NUCLEOTIDE SEQUENCE [LARGE SCALE GENOMIC DNA]</scope>
    <source>
        <strain evidence="3 4">UCO-SMC3</strain>
    </source>
</reference>
<protein>
    <submittedName>
        <fullName evidence="3">Metallophosphoesterase</fullName>
    </submittedName>
</protein>
<organism evidence="3 4">
    <name type="scientific">Weissella viridescens</name>
    <name type="common">Lactobacillus viridescens</name>
    <dbReference type="NCBI Taxonomy" id="1629"/>
    <lineage>
        <taxon>Bacteria</taxon>
        <taxon>Bacillati</taxon>
        <taxon>Bacillota</taxon>
        <taxon>Bacilli</taxon>
        <taxon>Lactobacillales</taxon>
        <taxon>Lactobacillaceae</taxon>
        <taxon>Weissella</taxon>
    </lineage>
</organism>
<name>A0A3P2RGQ2_WEIVI</name>
<feature type="domain" description="Calcineurin-like phosphoesterase" evidence="2">
    <location>
        <begin position="5"/>
        <end position="209"/>
    </location>
</feature>
<dbReference type="InterPro" id="IPR024654">
    <property type="entry name" value="Calcineurin-like_PHP_lpxH"/>
</dbReference>
<dbReference type="Proteomes" id="UP000275836">
    <property type="component" value="Unassembled WGS sequence"/>
</dbReference>
<proteinExistence type="inferred from homology"/>
<dbReference type="OrthoDB" id="9813918at2"/>
<evidence type="ECO:0000256" key="1">
    <source>
        <dbReference type="ARBA" id="ARBA00008950"/>
    </source>
</evidence>
<dbReference type="InterPro" id="IPR011152">
    <property type="entry name" value="Pesterase_MJ0912"/>
</dbReference>
<evidence type="ECO:0000313" key="3">
    <source>
        <dbReference type="EMBL" id="RRG18745.1"/>
    </source>
</evidence>
<dbReference type="Pfam" id="PF12850">
    <property type="entry name" value="Metallophos_2"/>
    <property type="match status" value="1"/>
</dbReference>
<gene>
    <name evidence="3" type="ORF">D3P96_01815</name>
</gene>
<evidence type="ECO:0000313" key="4">
    <source>
        <dbReference type="Proteomes" id="UP000275836"/>
    </source>
</evidence>
<sequence>MNTTIAILSDIHGNYTALSSIIRDIEQSNIDETWFLGDLIMPGPGGDDLFDLLDEVNTTVFLRGNWDDCYFEVMDGALDFNDPSDVYVGTLVQYVHDHLSKKNVNRLKTAPISTTKEVNGLSIQLTHNLPNINYGPELIAGADTPAFEALFENQQTDIAIYGHIHHQVLRYSAADQMVVNPGSVGEPYFSHEKLGKDRRAQYAILTIDDAGIAEINFKKISYDIPKEVKRAKSANLPYSDLYQESIETGNSRVRDAALLTQLKQEHDYVNGLKKFLAN</sequence>
<dbReference type="EMBL" id="RHGY01000001">
    <property type="protein sequence ID" value="RRG18745.1"/>
    <property type="molecule type" value="Genomic_DNA"/>
</dbReference>
<dbReference type="InterPro" id="IPR029052">
    <property type="entry name" value="Metallo-depent_PP-like"/>
</dbReference>
<dbReference type="GO" id="GO:0005737">
    <property type="term" value="C:cytoplasm"/>
    <property type="evidence" value="ECO:0007669"/>
    <property type="project" value="TreeGrafter"/>
</dbReference>
<dbReference type="InterPro" id="IPR050126">
    <property type="entry name" value="Ap4A_hydrolase"/>
</dbReference>
<comment type="caution">
    <text evidence="3">The sequence shown here is derived from an EMBL/GenBank/DDBJ whole genome shotgun (WGS) entry which is preliminary data.</text>
</comment>
<evidence type="ECO:0000259" key="2">
    <source>
        <dbReference type="Pfam" id="PF12850"/>
    </source>
</evidence>